<sequence>MSEIILQVKTREIEKESNSELRNRGFIPAVLYGPETENLNLSVSEKELDSFLKSGHRTKPFVLKLDSSKSIDNVLLHELQRDSLRGKFSSVDFYQFDASKKIKVSIPIVLQGKAPTQDFGGVVVLNMNEIEIECLPVNIPNSVLVDVSVLSDFDATIYVKDLKFPVGVSCHIDSQTSVVSVSEPLKDEIPSSVAPVEAAVVAPVEAAAAEDKSGKSS</sequence>
<comment type="similarity">
    <text evidence="5">Belongs to the bacterial ribosomal protein bL25 family. CTC subfamily.</text>
</comment>
<dbReference type="InterPro" id="IPR020056">
    <property type="entry name" value="Rbsml_bL25/Gln-tRNA_synth_N"/>
</dbReference>
<dbReference type="Gene3D" id="2.40.240.10">
    <property type="entry name" value="Ribosomal Protein L25, Chain P"/>
    <property type="match status" value="1"/>
</dbReference>
<dbReference type="HAMAP" id="MF_01334">
    <property type="entry name" value="Ribosomal_bL25_CTC"/>
    <property type="match status" value="1"/>
</dbReference>
<dbReference type="Pfam" id="PF14693">
    <property type="entry name" value="Ribosomal_TL5_C"/>
    <property type="match status" value="1"/>
</dbReference>
<feature type="domain" description="Large ribosomal subunit protein bL25 beta" evidence="7">
    <location>
        <begin position="101"/>
        <end position="184"/>
    </location>
</feature>
<dbReference type="GO" id="GO:0008097">
    <property type="term" value="F:5S rRNA binding"/>
    <property type="evidence" value="ECO:0007669"/>
    <property type="project" value="InterPro"/>
</dbReference>
<dbReference type="GO" id="GO:0022625">
    <property type="term" value="C:cytosolic large ribosomal subunit"/>
    <property type="evidence" value="ECO:0007669"/>
    <property type="project" value="TreeGrafter"/>
</dbReference>
<dbReference type="EMBL" id="MHHY01000004">
    <property type="protein sequence ID" value="OGY40853.1"/>
    <property type="molecule type" value="Genomic_DNA"/>
</dbReference>
<keyword evidence="1 5" id="KW-0699">rRNA-binding</keyword>
<evidence type="ECO:0000256" key="5">
    <source>
        <dbReference type="HAMAP-Rule" id="MF_01334"/>
    </source>
</evidence>
<dbReference type="AlphaFoldDB" id="A0A1G1XL83"/>
<name>A0A1G1XL83_9BACT</name>
<dbReference type="Pfam" id="PF01386">
    <property type="entry name" value="Ribosomal_L25p"/>
    <property type="match status" value="1"/>
</dbReference>
<dbReference type="Proteomes" id="UP000178570">
    <property type="component" value="Unassembled WGS sequence"/>
</dbReference>
<dbReference type="NCBIfam" id="TIGR00731">
    <property type="entry name" value="bL25_bact_ctc"/>
    <property type="match status" value="1"/>
</dbReference>
<reference evidence="8 9" key="1">
    <citation type="journal article" date="2016" name="Nat. Commun.">
        <title>Thousands of microbial genomes shed light on interconnected biogeochemical processes in an aquifer system.</title>
        <authorList>
            <person name="Anantharaman K."/>
            <person name="Brown C.T."/>
            <person name="Hug L.A."/>
            <person name="Sharon I."/>
            <person name="Castelle C.J."/>
            <person name="Probst A.J."/>
            <person name="Thomas B.C."/>
            <person name="Singh A."/>
            <person name="Wilkins M.J."/>
            <person name="Karaoz U."/>
            <person name="Brodie E.L."/>
            <person name="Williams K.H."/>
            <person name="Hubbard S.S."/>
            <person name="Banfield J.F."/>
        </authorList>
    </citation>
    <scope>NUCLEOTIDE SEQUENCE [LARGE SCALE GENOMIC DNA]</scope>
</reference>
<comment type="subunit">
    <text evidence="5">Part of the 50S ribosomal subunit; part of the 5S rRNA/L5/L18/L25 subcomplex. Contacts the 5S rRNA. Binds to the 5S rRNA independently of L5 and L18.</text>
</comment>
<dbReference type="InterPro" id="IPR029751">
    <property type="entry name" value="Ribosomal_L25_dom"/>
</dbReference>
<feature type="domain" description="Large ribosomal subunit protein bL25 L25" evidence="6">
    <location>
        <begin position="6"/>
        <end position="93"/>
    </location>
</feature>
<keyword evidence="4 5" id="KW-0687">Ribonucleoprotein</keyword>
<dbReference type="InterPro" id="IPR020930">
    <property type="entry name" value="Ribosomal_uL5_bac-type"/>
</dbReference>
<dbReference type="GO" id="GO:0003735">
    <property type="term" value="F:structural constituent of ribosome"/>
    <property type="evidence" value="ECO:0007669"/>
    <property type="project" value="InterPro"/>
</dbReference>
<evidence type="ECO:0000256" key="1">
    <source>
        <dbReference type="ARBA" id="ARBA00022730"/>
    </source>
</evidence>
<keyword evidence="2 5" id="KW-0694">RNA-binding</keyword>
<evidence type="ECO:0000259" key="6">
    <source>
        <dbReference type="Pfam" id="PF01386"/>
    </source>
</evidence>
<comment type="caution">
    <text evidence="8">The sequence shown here is derived from an EMBL/GenBank/DDBJ whole genome shotgun (WGS) entry which is preliminary data.</text>
</comment>
<evidence type="ECO:0000256" key="3">
    <source>
        <dbReference type="ARBA" id="ARBA00022980"/>
    </source>
</evidence>
<proteinExistence type="inferred from homology"/>
<dbReference type="STRING" id="1797529.A2570_00370"/>
<dbReference type="PANTHER" id="PTHR33284:SF1">
    <property type="entry name" value="RIBOSOMAL PROTEIN L25_GLN-TRNA SYNTHETASE, ANTI-CODON-BINDING DOMAIN-CONTAINING PROTEIN"/>
    <property type="match status" value="1"/>
</dbReference>
<gene>
    <name evidence="5" type="primary">rplY</name>
    <name evidence="5" type="synonym">ctc</name>
    <name evidence="8" type="ORF">A2570_00370</name>
</gene>
<dbReference type="InterPro" id="IPR011035">
    <property type="entry name" value="Ribosomal_bL25/Gln-tRNA_synth"/>
</dbReference>
<accession>A0A1G1XL83</accession>
<dbReference type="InterPro" id="IPR020057">
    <property type="entry name" value="Ribosomal_bL25_b-dom"/>
</dbReference>
<dbReference type="InterPro" id="IPR001021">
    <property type="entry name" value="Ribosomal_bL25_long"/>
</dbReference>
<organism evidence="8 9">
    <name type="scientific">Candidatus Brennerbacteria bacterium RIFOXYD1_FULL_41_16</name>
    <dbReference type="NCBI Taxonomy" id="1797529"/>
    <lineage>
        <taxon>Bacteria</taxon>
        <taxon>Candidatus Brenneribacteriota</taxon>
    </lineage>
</organism>
<evidence type="ECO:0000256" key="2">
    <source>
        <dbReference type="ARBA" id="ARBA00022884"/>
    </source>
</evidence>
<evidence type="ECO:0000313" key="9">
    <source>
        <dbReference type="Proteomes" id="UP000178570"/>
    </source>
</evidence>
<evidence type="ECO:0000313" key="8">
    <source>
        <dbReference type="EMBL" id="OGY40853.1"/>
    </source>
</evidence>
<keyword evidence="3 5" id="KW-0689">Ribosomal protein</keyword>
<evidence type="ECO:0000259" key="7">
    <source>
        <dbReference type="Pfam" id="PF14693"/>
    </source>
</evidence>
<dbReference type="GO" id="GO:0006412">
    <property type="term" value="P:translation"/>
    <property type="evidence" value="ECO:0007669"/>
    <property type="project" value="UniProtKB-UniRule"/>
</dbReference>
<dbReference type="InterPro" id="IPR037121">
    <property type="entry name" value="Ribosomal_bL25_C"/>
</dbReference>
<evidence type="ECO:0000256" key="4">
    <source>
        <dbReference type="ARBA" id="ARBA00023274"/>
    </source>
</evidence>
<dbReference type="Gene3D" id="2.170.120.20">
    <property type="entry name" value="Ribosomal protein L25, beta domain"/>
    <property type="match status" value="1"/>
</dbReference>
<dbReference type="SUPFAM" id="SSF50715">
    <property type="entry name" value="Ribosomal protein L25-like"/>
    <property type="match status" value="1"/>
</dbReference>
<protein>
    <recommendedName>
        <fullName evidence="5">Large ribosomal subunit protein bL25</fullName>
    </recommendedName>
    <alternativeName>
        <fullName evidence="5">General stress protein CTC</fullName>
    </alternativeName>
</protein>
<dbReference type="CDD" id="cd00495">
    <property type="entry name" value="Ribosomal_L25_TL5_CTC"/>
    <property type="match status" value="1"/>
</dbReference>
<comment type="function">
    <text evidence="5">This is one of the proteins that binds to the 5S RNA in the ribosome where it forms part of the central protuberance.</text>
</comment>
<dbReference type="PANTHER" id="PTHR33284">
    <property type="entry name" value="RIBOSOMAL PROTEIN L25/GLN-TRNA SYNTHETASE, ANTI-CODON-BINDING DOMAIN-CONTAINING PROTEIN"/>
    <property type="match status" value="1"/>
</dbReference>